<evidence type="ECO:0000313" key="2">
    <source>
        <dbReference type="Proteomes" id="UP000499080"/>
    </source>
</evidence>
<proteinExistence type="predicted"/>
<dbReference type="Proteomes" id="UP000499080">
    <property type="component" value="Unassembled WGS sequence"/>
</dbReference>
<name>A0A4Y2D4C3_ARAVE</name>
<dbReference type="AlphaFoldDB" id="A0A4Y2D4C3"/>
<keyword evidence="2" id="KW-1185">Reference proteome</keyword>
<gene>
    <name evidence="1" type="ORF">AVEN_72971_1</name>
</gene>
<sequence>ARKVFVKDDSLAQLILVGNIGDSNIELAATCNIAKSVWERMLSVYEQSSDQRFHHLMEQFFRSEYELEDGIASHVEKLQRHFSELIDELSPNQLYHQKN</sequence>
<comment type="caution">
    <text evidence="1">The sequence shown here is derived from an EMBL/GenBank/DDBJ whole genome shotgun (WGS) entry which is preliminary data.</text>
</comment>
<dbReference type="Pfam" id="PF14223">
    <property type="entry name" value="Retrotran_gag_2"/>
    <property type="match status" value="1"/>
</dbReference>
<protein>
    <submittedName>
        <fullName evidence="1">Uncharacterized protein</fullName>
    </submittedName>
</protein>
<reference evidence="1 2" key="1">
    <citation type="journal article" date="2019" name="Sci. Rep.">
        <title>Orb-weaving spider Araneus ventricosus genome elucidates the spidroin gene catalogue.</title>
        <authorList>
            <person name="Kono N."/>
            <person name="Nakamura H."/>
            <person name="Ohtoshi R."/>
            <person name="Moran D.A.P."/>
            <person name="Shinohara A."/>
            <person name="Yoshida Y."/>
            <person name="Fujiwara M."/>
            <person name="Mori M."/>
            <person name="Tomita M."/>
            <person name="Arakawa K."/>
        </authorList>
    </citation>
    <scope>NUCLEOTIDE SEQUENCE [LARGE SCALE GENOMIC DNA]</scope>
</reference>
<organism evidence="1 2">
    <name type="scientific">Araneus ventricosus</name>
    <name type="common">Orbweaver spider</name>
    <name type="synonym">Epeira ventricosa</name>
    <dbReference type="NCBI Taxonomy" id="182803"/>
    <lineage>
        <taxon>Eukaryota</taxon>
        <taxon>Metazoa</taxon>
        <taxon>Ecdysozoa</taxon>
        <taxon>Arthropoda</taxon>
        <taxon>Chelicerata</taxon>
        <taxon>Arachnida</taxon>
        <taxon>Araneae</taxon>
        <taxon>Araneomorphae</taxon>
        <taxon>Entelegynae</taxon>
        <taxon>Araneoidea</taxon>
        <taxon>Araneidae</taxon>
        <taxon>Araneus</taxon>
    </lineage>
</organism>
<feature type="non-terminal residue" evidence="1">
    <location>
        <position position="1"/>
    </location>
</feature>
<dbReference type="OrthoDB" id="6431046at2759"/>
<dbReference type="EMBL" id="BGPR01165477">
    <property type="protein sequence ID" value="GBM11553.1"/>
    <property type="molecule type" value="Genomic_DNA"/>
</dbReference>
<accession>A0A4Y2D4C3</accession>
<evidence type="ECO:0000313" key="1">
    <source>
        <dbReference type="EMBL" id="GBM11553.1"/>
    </source>
</evidence>